<keyword evidence="3" id="KW-1185">Reference proteome</keyword>
<feature type="compositionally biased region" description="Polar residues" evidence="1">
    <location>
        <begin position="171"/>
        <end position="185"/>
    </location>
</feature>
<dbReference type="AlphaFoldDB" id="A0AAW4PQ61"/>
<protein>
    <submittedName>
        <fullName evidence="2">Uncharacterized protein</fullName>
    </submittedName>
</protein>
<proteinExistence type="predicted"/>
<organism evidence="2 3">
    <name type="scientific">Haloarcula rubra</name>
    <dbReference type="NCBI Taxonomy" id="2487747"/>
    <lineage>
        <taxon>Archaea</taxon>
        <taxon>Methanobacteriati</taxon>
        <taxon>Methanobacteriota</taxon>
        <taxon>Stenosarchaea group</taxon>
        <taxon>Halobacteria</taxon>
        <taxon>Halobacteriales</taxon>
        <taxon>Haloarculaceae</taxon>
        <taxon>Haloarcula</taxon>
    </lineage>
</organism>
<evidence type="ECO:0000256" key="1">
    <source>
        <dbReference type="SAM" id="MobiDB-lite"/>
    </source>
</evidence>
<gene>
    <name evidence="2" type="ORF">EGH21_05400</name>
</gene>
<evidence type="ECO:0000313" key="2">
    <source>
        <dbReference type="EMBL" id="MBX0322462.1"/>
    </source>
</evidence>
<feature type="compositionally biased region" description="Polar residues" evidence="1">
    <location>
        <begin position="140"/>
        <end position="151"/>
    </location>
</feature>
<feature type="region of interest" description="Disordered" evidence="1">
    <location>
        <begin position="1"/>
        <end position="39"/>
    </location>
</feature>
<name>A0AAW4PQ61_9EURY</name>
<dbReference type="EMBL" id="RKLR01000002">
    <property type="protein sequence ID" value="MBX0322462.1"/>
    <property type="molecule type" value="Genomic_DNA"/>
</dbReference>
<comment type="caution">
    <text evidence="2">The sequence shown here is derived from an EMBL/GenBank/DDBJ whole genome shotgun (WGS) entry which is preliminary data.</text>
</comment>
<feature type="region of interest" description="Disordered" evidence="1">
    <location>
        <begin position="128"/>
        <end position="185"/>
    </location>
</feature>
<dbReference type="Proteomes" id="UP001430377">
    <property type="component" value="Unassembled WGS sequence"/>
</dbReference>
<reference evidence="2 3" key="1">
    <citation type="submission" date="2021-06" db="EMBL/GenBank/DDBJ databases">
        <title>Halomicroarcula sp. a new haloarchaeum isolated from saline soil.</title>
        <authorList>
            <person name="Duran-Viseras A."/>
            <person name="Sanchez-Porro C."/>
            <person name="Ventosa A."/>
        </authorList>
    </citation>
    <scope>NUCLEOTIDE SEQUENCE [LARGE SCALE GENOMIC DNA]</scope>
    <source>
        <strain evidence="2 3">F13</strain>
    </source>
</reference>
<dbReference type="RefSeq" id="WP_220617462.1">
    <property type="nucleotide sequence ID" value="NZ_RKLR01000002.1"/>
</dbReference>
<evidence type="ECO:0000313" key="3">
    <source>
        <dbReference type="Proteomes" id="UP001430377"/>
    </source>
</evidence>
<sequence>MAGLNAAPGGGWDYIQADTPADPEKGESWYDTDGGTDGNGEAKVYDGTQWDVTGYISHDQLNNVSAADHHDPVTVTAPLTRSAQALALALGNALTVDANDDLAVDESAISLSNLSGYPIGTGDLGFDTATQSELDGHAGDTTNPHNVTDDQTGAAAALSNHESDPDRHHSQPTGTQSQSVDGTFRTDITGTNSAYVILTEGETGTAVTTVTQPQNLIVASGWQSDVEVSPYISSDTFDADYTVRVRDFSGQTHFLESGTLTQDGRVTTQSTDMPPRAVEKVECTFTLNSAESPNDDHECYVYSGYPYQTYVGNHSHSI</sequence>
<accession>A0AAW4PQ61</accession>